<organism evidence="2 3">
    <name type="scientific">Aspergillus luchuensis (strain CBS 106.47)</name>
    <dbReference type="NCBI Taxonomy" id="1137211"/>
    <lineage>
        <taxon>Eukaryota</taxon>
        <taxon>Fungi</taxon>
        <taxon>Dikarya</taxon>
        <taxon>Ascomycota</taxon>
        <taxon>Pezizomycotina</taxon>
        <taxon>Eurotiomycetes</taxon>
        <taxon>Eurotiomycetidae</taxon>
        <taxon>Eurotiales</taxon>
        <taxon>Aspergillaceae</taxon>
        <taxon>Aspergillus</taxon>
        <taxon>Aspergillus subgen. Circumdati</taxon>
    </lineage>
</organism>
<accession>A0A1M3TIG9</accession>
<gene>
    <name evidence="2" type="ORF">ASPFODRAFT_605634</name>
</gene>
<feature type="transmembrane region" description="Helical" evidence="1">
    <location>
        <begin position="47"/>
        <end position="67"/>
    </location>
</feature>
<keyword evidence="1" id="KW-0472">Membrane</keyword>
<evidence type="ECO:0000313" key="3">
    <source>
        <dbReference type="Proteomes" id="UP000184063"/>
    </source>
</evidence>
<keyword evidence="1" id="KW-1133">Transmembrane helix</keyword>
<evidence type="ECO:0000313" key="2">
    <source>
        <dbReference type="EMBL" id="OJZ86571.1"/>
    </source>
</evidence>
<protein>
    <submittedName>
        <fullName evidence="2">Uncharacterized protein</fullName>
    </submittedName>
</protein>
<dbReference type="VEuPathDB" id="FungiDB:ASPFODRAFT_605634"/>
<name>A0A1M3TIG9_ASPLC</name>
<evidence type="ECO:0000256" key="1">
    <source>
        <dbReference type="SAM" id="Phobius"/>
    </source>
</evidence>
<dbReference type="EMBL" id="KV878241">
    <property type="protein sequence ID" value="OJZ86571.1"/>
    <property type="molecule type" value="Genomic_DNA"/>
</dbReference>
<dbReference type="AlphaFoldDB" id="A0A1M3TIG9"/>
<keyword evidence="1" id="KW-0812">Transmembrane</keyword>
<reference evidence="3" key="1">
    <citation type="journal article" date="2017" name="Genome Biol.">
        <title>Comparative genomics reveals high biological diversity and specific adaptations in the industrially and medically important fungal genus Aspergillus.</title>
        <authorList>
            <person name="de Vries R.P."/>
            <person name="Riley R."/>
            <person name="Wiebenga A."/>
            <person name="Aguilar-Osorio G."/>
            <person name="Amillis S."/>
            <person name="Uchima C.A."/>
            <person name="Anderluh G."/>
            <person name="Asadollahi M."/>
            <person name="Askin M."/>
            <person name="Barry K."/>
            <person name="Battaglia E."/>
            <person name="Bayram O."/>
            <person name="Benocci T."/>
            <person name="Braus-Stromeyer S.A."/>
            <person name="Caldana C."/>
            <person name="Canovas D."/>
            <person name="Cerqueira G.C."/>
            <person name="Chen F."/>
            <person name="Chen W."/>
            <person name="Choi C."/>
            <person name="Clum A."/>
            <person name="Dos Santos R.A."/>
            <person name="Damasio A.R."/>
            <person name="Diallinas G."/>
            <person name="Emri T."/>
            <person name="Fekete E."/>
            <person name="Flipphi M."/>
            <person name="Freyberg S."/>
            <person name="Gallo A."/>
            <person name="Gournas C."/>
            <person name="Habgood R."/>
            <person name="Hainaut M."/>
            <person name="Harispe M.L."/>
            <person name="Henrissat B."/>
            <person name="Hilden K.S."/>
            <person name="Hope R."/>
            <person name="Hossain A."/>
            <person name="Karabika E."/>
            <person name="Karaffa L."/>
            <person name="Karanyi Z."/>
            <person name="Krasevec N."/>
            <person name="Kuo A."/>
            <person name="Kusch H."/>
            <person name="LaButti K."/>
            <person name="Lagendijk E.L."/>
            <person name="Lapidus A."/>
            <person name="Levasseur A."/>
            <person name="Lindquist E."/>
            <person name="Lipzen A."/>
            <person name="Logrieco A.F."/>
            <person name="MacCabe A."/>
            <person name="Maekelae M.R."/>
            <person name="Malavazi I."/>
            <person name="Melin P."/>
            <person name="Meyer V."/>
            <person name="Mielnichuk N."/>
            <person name="Miskei M."/>
            <person name="Molnar A.P."/>
            <person name="Mule G."/>
            <person name="Ngan C.Y."/>
            <person name="Orejas M."/>
            <person name="Orosz E."/>
            <person name="Ouedraogo J.P."/>
            <person name="Overkamp K.M."/>
            <person name="Park H.-S."/>
            <person name="Perrone G."/>
            <person name="Piumi F."/>
            <person name="Punt P.J."/>
            <person name="Ram A.F."/>
            <person name="Ramon A."/>
            <person name="Rauscher S."/>
            <person name="Record E."/>
            <person name="Riano-Pachon D.M."/>
            <person name="Robert V."/>
            <person name="Roehrig J."/>
            <person name="Ruller R."/>
            <person name="Salamov A."/>
            <person name="Salih N.S."/>
            <person name="Samson R.A."/>
            <person name="Sandor E."/>
            <person name="Sanguinetti M."/>
            <person name="Schuetze T."/>
            <person name="Sepcic K."/>
            <person name="Shelest E."/>
            <person name="Sherlock G."/>
            <person name="Sophianopoulou V."/>
            <person name="Squina F.M."/>
            <person name="Sun H."/>
            <person name="Susca A."/>
            <person name="Todd R.B."/>
            <person name="Tsang A."/>
            <person name="Unkles S.E."/>
            <person name="van de Wiele N."/>
            <person name="van Rossen-Uffink D."/>
            <person name="Oliveira J.V."/>
            <person name="Vesth T.C."/>
            <person name="Visser J."/>
            <person name="Yu J.-H."/>
            <person name="Zhou M."/>
            <person name="Andersen M.R."/>
            <person name="Archer D.B."/>
            <person name="Baker S.E."/>
            <person name="Benoit I."/>
            <person name="Brakhage A.A."/>
            <person name="Braus G.H."/>
            <person name="Fischer R."/>
            <person name="Frisvad J.C."/>
            <person name="Goldman G.H."/>
            <person name="Houbraken J."/>
            <person name="Oakley B."/>
            <person name="Pocsi I."/>
            <person name="Scazzocchio C."/>
            <person name="Seiboth B."/>
            <person name="vanKuyk P.A."/>
            <person name="Wortman J."/>
            <person name="Dyer P.S."/>
            <person name="Grigoriev I.V."/>
        </authorList>
    </citation>
    <scope>NUCLEOTIDE SEQUENCE [LARGE SCALE GENOMIC DNA]</scope>
    <source>
        <strain evidence="3">CBS 106.47</strain>
    </source>
</reference>
<proteinExistence type="predicted"/>
<dbReference type="Proteomes" id="UP000184063">
    <property type="component" value="Unassembled WGS sequence"/>
</dbReference>
<sequence length="96" mass="11019">MHENSVPRNGLRMLCPANKLLTRLDTRQELSICSPSLISCFLLQIRLTLLLTQMPPICFCLFLFWPIPVPSFNSQEHVKDAHWCFKVTGQGGLHLR</sequence>